<evidence type="ECO:0000256" key="5">
    <source>
        <dbReference type="ARBA" id="ARBA00022927"/>
    </source>
</evidence>
<accession>J3JZE9</accession>
<dbReference type="Pfam" id="PF05739">
    <property type="entry name" value="SNARE"/>
    <property type="match status" value="1"/>
</dbReference>
<dbReference type="PROSITE" id="PS50192">
    <property type="entry name" value="T_SNARE"/>
    <property type="match status" value="1"/>
</dbReference>
<dbReference type="GO" id="GO:0000149">
    <property type="term" value="F:SNARE binding"/>
    <property type="evidence" value="ECO:0007669"/>
    <property type="project" value="TreeGrafter"/>
</dbReference>
<evidence type="ECO:0000256" key="4">
    <source>
        <dbReference type="ARBA" id="ARBA00022692"/>
    </source>
</evidence>
<dbReference type="STRING" id="77166.J3JZE9"/>
<organism evidence="12">
    <name type="scientific">Dendroctonus ponderosae</name>
    <name type="common">Mountain pine beetle</name>
    <dbReference type="NCBI Taxonomy" id="77166"/>
    <lineage>
        <taxon>Eukaryota</taxon>
        <taxon>Metazoa</taxon>
        <taxon>Ecdysozoa</taxon>
        <taxon>Arthropoda</taxon>
        <taxon>Hexapoda</taxon>
        <taxon>Insecta</taxon>
        <taxon>Pterygota</taxon>
        <taxon>Neoptera</taxon>
        <taxon>Endopterygota</taxon>
        <taxon>Coleoptera</taxon>
        <taxon>Polyphaga</taxon>
        <taxon>Cucujiformia</taxon>
        <taxon>Curculionidae</taxon>
        <taxon>Scolytinae</taxon>
        <taxon>Dendroctonus</taxon>
    </lineage>
</organism>
<proteinExistence type="evidence at transcript level"/>
<dbReference type="PANTHER" id="PTHR19957:SF83">
    <property type="entry name" value="SYNTAXIN-16"/>
    <property type="match status" value="1"/>
</dbReference>
<evidence type="ECO:0000313" key="15">
    <source>
        <dbReference type="EnsemblMetazoa" id="XP_019772016.1"/>
    </source>
</evidence>
<dbReference type="GO" id="GO:0031201">
    <property type="term" value="C:SNARE complex"/>
    <property type="evidence" value="ECO:0007669"/>
    <property type="project" value="TreeGrafter"/>
</dbReference>
<reference evidence="12" key="1">
    <citation type="journal article" date="2012" name="Insect Biochem. Mol. Biol.">
        <title>Transcriptome and full-length cDNA resources for the mountain pine beetle, Dendroctonus ponderosae Hopkins, a major insect pest of pine forests.</title>
        <authorList>
            <person name="Keeling C.I."/>
            <person name="Henderson H."/>
            <person name="Li M."/>
            <person name="Yuen M."/>
            <person name="Clark E.L."/>
            <person name="Fraser J.D."/>
            <person name="Huber D.P."/>
            <person name="Liao N.Y."/>
            <person name="Roderick Docking T."/>
            <person name="Birol I."/>
            <person name="Chan S.K."/>
            <person name="Taylor G.A."/>
            <person name="Palmquist D."/>
            <person name="Jones S.J."/>
            <person name="Bohlmann J."/>
        </authorList>
    </citation>
    <scope>NUCLEOTIDE SEQUENCE</scope>
    <source>
        <tissue evidence="12">Midgut and adhering fatbody of emerged adults of both sexes after feeding on lodgepole pine for up to 64 h</tissue>
    </source>
</reference>
<dbReference type="GO" id="GO:0006906">
    <property type="term" value="P:vesicle fusion"/>
    <property type="evidence" value="ECO:0007669"/>
    <property type="project" value="TreeGrafter"/>
</dbReference>
<dbReference type="GO" id="GO:0005484">
    <property type="term" value="F:SNAP receptor activity"/>
    <property type="evidence" value="ECO:0007669"/>
    <property type="project" value="InterPro"/>
</dbReference>
<evidence type="ECO:0000256" key="8">
    <source>
        <dbReference type="ARBA" id="ARBA00023054"/>
    </source>
</evidence>
<dbReference type="EnsemblMetazoa" id="XM_019916457.1">
    <property type="protein sequence ID" value="XP_019772016.1"/>
    <property type="gene ID" value="LOC109545649"/>
</dbReference>
<evidence type="ECO:0000256" key="1">
    <source>
        <dbReference type="ARBA" id="ARBA00004409"/>
    </source>
</evidence>
<name>J3JZE9_DENPD</name>
<evidence type="ECO:0000256" key="7">
    <source>
        <dbReference type="ARBA" id="ARBA00023034"/>
    </source>
</evidence>
<dbReference type="Proteomes" id="UP000030742">
    <property type="component" value="Unassembled WGS sequence"/>
</dbReference>
<keyword evidence="8" id="KW-0175">Coiled coil</keyword>
<evidence type="ECO:0000256" key="3">
    <source>
        <dbReference type="ARBA" id="ARBA00022448"/>
    </source>
</evidence>
<keyword evidence="4 10" id="KW-0812">Transmembrane</keyword>
<dbReference type="OrthoDB" id="10251371at2759"/>
<evidence type="ECO:0000313" key="16">
    <source>
        <dbReference type="Proteomes" id="UP000019118"/>
    </source>
</evidence>
<evidence type="ECO:0000259" key="11">
    <source>
        <dbReference type="PROSITE" id="PS50192"/>
    </source>
</evidence>
<protein>
    <recommendedName>
        <fullName evidence="11">t-SNARE coiled-coil homology domain-containing protein</fullName>
    </recommendedName>
</protein>
<dbReference type="SUPFAM" id="SSF47661">
    <property type="entry name" value="t-snare proteins"/>
    <property type="match status" value="1"/>
</dbReference>
<feature type="domain" description="T-SNARE coiled-coil homology" evidence="11">
    <location>
        <begin position="215"/>
        <end position="277"/>
    </location>
</feature>
<dbReference type="CDD" id="cd15845">
    <property type="entry name" value="SNARE_syntaxin16"/>
    <property type="match status" value="1"/>
</dbReference>
<dbReference type="InterPro" id="IPR045242">
    <property type="entry name" value="Syntaxin"/>
</dbReference>
<feature type="transmembrane region" description="Helical" evidence="10">
    <location>
        <begin position="287"/>
        <end position="307"/>
    </location>
</feature>
<dbReference type="KEGG" id="dpa:109545649"/>
<dbReference type="PANTHER" id="PTHR19957">
    <property type="entry name" value="SYNTAXIN"/>
    <property type="match status" value="1"/>
</dbReference>
<evidence type="ECO:0000313" key="13">
    <source>
        <dbReference type="EMBL" id="ENN70276.1"/>
    </source>
</evidence>
<evidence type="ECO:0000256" key="2">
    <source>
        <dbReference type="ARBA" id="ARBA00009063"/>
    </source>
</evidence>
<keyword evidence="5" id="KW-0653">Protein transport</keyword>
<gene>
    <name evidence="15" type="primary">109545649</name>
    <name evidence="14" type="ORF">D910_05672</name>
    <name evidence="13" type="ORF">YQE_13059</name>
</gene>
<evidence type="ECO:0000256" key="10">
    <source>
        <dbReference type="SAM" id="Phobius"/>
    </source>
</evidence>
<reference evidence="16 17" key="2">
    <citation type="journal article" date="2013" name="Genome Biol.">
        <title>Draft genome of the mountain pine beetle, Dendroctonus ponderosae Hopkins, a major forest pest.</title>
        <authorList>
            <person name="Keeling C.I."/>
            <person name="Yuen M.M."/>
            <person name="Liao N.Y."/>
            <person name="Docking T.R."/>
            <person name="Chan S.K."/>
            <person name="Taylor G.A."/>
            <person name="Palmquist D.L."/>
            <person name="Jackman S.D."/>
            <person name="Nguyen A."/>
            <person name="Li M."/>
            <person name="Henderson H."/>
            <person name="Janes J.K."/>
            <person name="Zhao Y."/>
            <person name="Pandoh P."/>
            <person name="Moore R."/>
            <person name="Sperling F.A."/>
            <person name="Huber D.P."/>
            <person name="Birol I."/>
            <person name="Jones S.J."/>
            <person name="Bohlmann J."/>
        </authorList>
    </citation>
    <scope>NUCLEOTIDE SEQUENCE</scope>
</reference>
<dbReference type="HOGENOM" id="CLU_038177_3_0_1"/>
<dbReference type="GO" id="GO:0048278">
    <property type="term" value="P:vesicle docking"/>
    <property type="evidence" value="ECO:0007669"/>
    <property type="project" value="TreeGrafter"/>
</dbReference>
<dbReference type="SMART" id="SM00397">
    <property type="entry name" value="t_SNARE"/>
    <property type="match status" value="1"/>
</dbReference>
<reference evidence="15" key="3">
    <citation type="submission" date="2024-08" db="UniProtKB">
        <authorList>
            <consortium name="EnsemblMetazoa"/>
        </authorList>
    </citation>
    <scope>IDENTIFICATION</scope>
</reference>
<evidence type="ECO:0000313" key="14">
    <source>
        <dbReference type="EMBL" id="ERL88285.1"/>
    </source>
</evidence>
<dbReference type="Gene3D" id="1.20.58.70">
    <property type="match status" value="1"/>
</dbReference>
<keyword evidence="9 10" id="KW-0472">Membrane</keyword>
<dbReference type="InterPro" id="IPR000727">
    <property type="entry name" value="T_SNARE_dom"/>
</dbReference>
<dbReference type="InterPro" id="IPR010989">
    <property type="entry name" value="SNARE"/>
</dbReference>
<dbReference type="AlphaFoldDB" id="J3JZE9"/>
<comment type="similarity">
    <text evidence="2">Belongs to the syntaxin family.</text>
</comment>
<dbReference type="EMBL" id="KB632046">
    <property type="protein sequence ID" value="ERL88285.1"/>
    <property type="molecule type" value="Genomic_DNA"/>
</dbReference>
<comment type="subcellular location">
    <subcellularLocation>
        <location evidence="1">Golgi apparatus membrane</location>
        <topology evidence="1">Single-pass type IV membrane protein</topology>
    </subcellularLocation>
</comment>
<keyword evidence="3" id="KW-0813">Transport</keyword>
<dbReference type="GO" id="GO:0006886">
    <property type="term" value="P:intracellular protein transport"/>
    <property type="evidence" value="ECO:0007669"/>
    <property type="project" value="InterPro"/>
</dbReference>
<dbReference type="PROSITE" id="PS00914">
    <property type="entry name" value="SYNTAXIN"/>
    <property type="match status" value="1"/>
</dbReference>
<dbReference type="OMA" id="NRKMCII"/>
<sequence length="309" mass="35952">MTQRSLTDVFLLMRNNAIRSRQIYPDQDSSERMHLVSLTDMDDGYSDKNEKIPPGWIDYLEKAQLILPRLKSKIADLKSLHSRHLHRSTFDDTPEDEIAIGNCTQDITRMFNEIHRLLQIIKSHSTENGVKEQRLTINVYRSLATALQELSHTFRSTQNSYLRQIQGREDRSKMYFDQTADIDLLNNDGEDIDNYFINSQRMSQQQLLLLEEENTRFAQEREKEVNAIVKSIVDLNEIFKDLSQMVADQGTVLDRIDYNIENTQVQVFEGFKQLQKADAYQRKNRKMCAIVTLAAVSMLLCLILIIVKS</sequence>
<dbReference type="EMBL" id="KB741293">
    <property type="protein sequence ID" value="ENN70276.1"/>
    <property type="molecule type" value="Genomic_DNA"/>
</dbReference>
<dbReference type="GO" id="GO:0000139">
    <property type="term" value="C:Golgi membrane"/>
    <property type="evidence" value="ECO:0007669"/>
    <property type="project" value="UniProtKB-SubCell"/>
</dbReference>
<dbReference type="InterPro" id="IPR006012">
    <property type="entry name" value="Syntaxin/epimorphin_CS"/>
</dbReference>
<evidence type="ECO:0000256" key="9">
    <source>
        <dbReference type="ARBA" id="ARBA00023136"/>
    </source>
</evidence>
<dbReference type="Proteomes" id="UP000019118">
    <property type="component" value="Unassembled WGS sequence"/>
</dbReference>
<evidence type="ECO:0000313" key="12">
    <source>
        <dbReference type="EMBL" id="AEE63587.1"/>
    </source>
</evidence>
<evidence type="ECO:0000256" key="6">
    <source>
        <dbReference type="ARBA" id="ARBA00022989"/>
    </source>
</evidence>
<dbReference type="EMBL" id="BT128630">
    <property type="protein sequence ID" value="AEE63587.1"/>
    <property type="molecule type" value="mRNA"/>
</dbReference>
<keyword evidence="6 10" id="KW-1133">Transmembrane helix</keyword>
<keyword evidence="16" id="KW-1185">Reference proteome</keyword>
<evidence type="ECO:0000313" key="17">
    <source>
        <dbReference type="Proteomes" id="UP000030742"/>
    </source>
</evidence>
<keyword evidence="7" id="KW-0333">Golgi apparatus</keyword>